<gene>
    <name evidence="2" type="ORF">O181_082208</name>
</gene>
<sequence>MDGCYKQLVPSKLSKVTTRKAIPKPHFDSHQKVPSQATAKQSRRGSSAPPKIMSNKPPGSNSSMKTTAVKVLSPKCNPQQMQTGDFPSSFTSTKTALFVHIRILWGLLKQELVPQAPELRMLEEFYQQFKQHEKV</sequence>
<dbReference type="EMBL" id="AVOT02047223">
    <property type="protein sequence ID" value="MBW0542493.1"/>
    <property type="molecule type" value="Genomic_DNA"/>
</dbReference>
<feature type="compositionally biased region" description="Polar residues" evidence="1">
    <location>
        <begin position="57"/>
        <end position="66"/>
    </location>
</feature>
<accession>A0A9Q3FM10</accession>
<name>A0A9Q3FM10_9BASI</name>
<evidence type="ECO:0000256" key="1">
    <source>
        <dbReference type="SAM" id="MobiDB-lite"/>
    </source>
</evidence>
<dbReference type="Proteomes" id="UP000765509">
    <property type="component" value="Unassembled WGS sequence"/>
</dbReference>
<comment type="caution">
    <text evidence="2">The sequence shown here is derived from an EMBL/GenBank/DDBJ whole genome shotgun (WGS) entry which is preliminary data.</text>
</comment>
<feature type="region of interest" description="Disordered" evidence="1">
    <location>
        <begin position="1"/>
        <end position="68"/>
    </location>
</feature>
<keyword evidence="3" id="KW-1185">Reference proteome</keyword>
<reference evidence="2" key="1">
    <citation type="submission" date="2021-03" db="EMBL/GenBank/DDBJ databases">
        <title>Draft genome sequence of rust myrtle Austropuccinia psidii MF-1, a brazilian biotype.</title>
        <authorList>
            <person name="Quecine M.C."/>
            <person name="Pachon D.M.R."/>
            <person name="Bonatelli M.L."/>
            <person name="Correr F.H."/>
            <person name="Franceschini L.M."/>
            <person name="Leite T.F."/>
            <person name="Margarido G.R.A."/>
            <person name="Almeida C.A."/>
            <person name="Ferrarezi J.A."/>
            <person name="Labate C.A."/>
        </authorList>
    </citation>
    <scope>NUCLEOTIDE SEQUENCE</scope>
    <source>
        <strain evidence="2">MF-1</strain>
    </source>
</reference>
<dbReference type="AlphaFoldDB" id="A0A9Q3FM10"/>
<evidence type="ECO:0000313" key="2">
    <source>
        <dbReference type="EMBL" id="MBW0542493.1"/>
    </source>
</evidence>
<dbReference type="OrthoDB" id="2506903at2759"/>
<evidence type="ECO:0000313" key="3">
    <source>
        <dbReference type="Proteomes" id="UP000765509"/>
    </source>
</evidence>
<organism evidence="2 3">
    <name type="scientific">Austropuccinia psidii MF-1</name>
    <dbReference type="NCBI Taxonomy" id="1389203"/>
    <lineage>
        <taxon>Eukaryota</taxon>
        <taxon>Fungi</taxon>
        <taxon>Dikarya</taxon>
        <taxon>Basidiomycota</taxon>
        <taxon>Pucciniomycotina</taxon>
        <taxon>Pucciniomycetes</taxon>
        <taxon>Pucciniales</taxon>
        <taxon>Sphaerophragmiaceae</taxon>
        <taxon>Austropuccinia</taxon>
    </lineage>
</organism>
<protein>
    <submittedName>
        <fullName evidence="2">Uncharacterized protein</fullName>
    </submittedName>
</protein>
<proteinExistence type="predicted"/>